<evidence type="ECO:0000313" key="8">
    <source>
        <dbReference type="Proteomes" id="UP000046393"/>
    </source>
</evidence>
<evidence type="ECO:0000256" key="3">
    <source>
        <dbReference type="ARBA" id="ARBA00022692"/>
    </source>
</evidence>
<feature type="transmembrane region" description="Helical" evidence="6">
    <location>
        <begin position="289"/>
        <end position="310"/>
    </location>
</feature>
<proteinExistence type="inferred from homology"/>
<evidence type="ECO:0000256" key="5">
    <source>
        <dbReference type="ARBA" id="ARBA00023136"/>
    </source>
</evidence>
<feature type="transmembrane region" description="Helical" evidence="6">
    <location>
        <begin position="7"/>
        <end position="24"/>
    </location>
</feature>
<name>A0A0N5ATI8_9BILA</name>
<feature type="transmembrane region" description="Helical" evidence="6">
    <location>
        <begin position="209"/>
        <end position="231"/>
    </location>
</feature>
<keyword evidence="4 6" id="KW-1133">Transmembrane helix</keyword>
<comment type="subcellular location">
    <subcellularLocation>
        <location evidence="1">Membrane</location>
        <topology evidence="1">Multi-pass membrane protein</topology>
    </subcellularLocation>
</comment>
<dbReference type="Gene3D" id="1.20.1250.20">
    <property type="entry name" value="MFS general substrate transporter like domains"/>
    <property type="match status" value="2"/>
</dbReference>
<dbReference type="SUPFAM" id="SSF103473">
    <property type="entry name" value="MFS general substrate transporter"/>
    <property type="match status" value="1"/>
</dbReference>
<keyword evidence="3 6" id="KW-0812">Transmembrane</keyword>
<keyword evidence="8" id="KW-1185">Reference proteome</keyword>
<feature type="transmembrane region" description="Helical" evidence="6">
    <location>
        <begin position="130"/>
        <end position="151"/>
    </location>
</feature>
<protein>
    <submittedName>
        <fullName evidence="9">MFS domain-containing protein</fullName>
    </submittedName>
</protein>
<feature type="transmembrane region" description="Helical" evidence="6">
    <location>
        <begin position="172"/>
        <end position="189"/>
    </location>
</feature>
<feature type="domain" description="Major facilitator superfamily (MFS) profile" evidence="7">
    <location>
        <begin position="288"/>
        <end position="536"/>
    </location>
</feature>
<dbReference type="InterPro" id="IPR036259">
    <property type="entry name" value="MFS_trans_sf"/>
</dbReference>
<feature type="transmembrane region" description="Helical" evidence="6">
    <location>
        <begin position="354"/>
        <end position="377"/>
    </location>
</feature>
<dbReference type="PROSITE" id="PS50850">
    <property type="entry name" value="MFS"/>
    <property type="match status" value="1"/>
</dbReference>
<comment type="similarity">
    <text evidence="2">Belongs to the major facilitator superfamily. MFSD6 family.</text>
</comment>
<feature type="transmembrane region" description="Helical" evidence="6">
    <location>
        <begin position="383"/>
        <end position="403"/>
    </location>
</feature>
<keyword evidence="5 6" id="KW-0472">Membrane</keyword>
<dbReference type="CDD" id="cd17335">
    <property type="entry name" value="MFS_MFSD6"/>
    <property type="match status" value="1"/>
</dbReference>
<organism evidence="8 9">
    <name type="scientific">Syphacia muris</name>
    <dbReference type="NCBI Taxonomy" id="451379"/>
    <lineage>
        <taxon>Eukaryota</taxon>
        <taxon>Metazoa</taxon>
        <taxon>Ecdysozoa</taxon>
        <taxon>Nematoda</taxon>
        <taxon>Chromadorea</taxon>
        <taxon>Rhabditida</taxon>
        <taxon>Spirurina</taxon>
        <taxon>Oxyuridomorpha</taxon>
        <taxon>Oxyuroidea</taxon>
        <taxon>Oxyuridae</taxon>
        <taxon>Syphacia</taxon>
    </lineage>
</organism>
<dbReference type="GO" id="GO:0016020">
    <property type="term" value="C:membrane"/>
    <property type="evidence" value="ECO:0007669"/>
    <property type="project" value="UniProtKB-SubCell"/>
</dbReference>
<evidence type="ECO:0000259" key="7">
    <source>
        <dbReference type="PROSITE" id="PS50850"/>
    </source>
</evidence>
<sequence length="536" mass="58852">LYLQGKVLLIFSLVSYILFTWAIGSVQPDTPFCVTKPENSSGCFKLTEAGEVTHGALFNAMDTLTKSTNFKEDSVVDISSVDKKTVITPGLAPDVITKSMVCDYDERINGILVSPPHSTRIYLKTRVEQAFLLLLLLVILSEFFGSPALAIADGVTLNHVADQPKKLGEIRLLGSVGWGLAMFVMGIVLDYSDTFQNHPCPTRNTTERNYTVCFVACTFFMFLALISAMAFRMDKEQLPEEVSCAVTDSRADEVAPAVVQKARIRQIQTAPSEGSLWIPTVKALFRGHAFLYMLSVLTIGLGAGIIFAFLFWHLQDFGGSPVLFGVASVINHGAEIAAYFYCYEFINKFGHIKLMYVCLAANIFRFLIISLLTNPWMVLPLQAIQGVTLSTAWAAASSYISLIAPAHLKGTAQTILAFVYHGIGKGFGSIVGGIIISSFGSRFTLQLYAGFAAIVLFVSFIINRFLRYEGIRYSQNAFEDDEFVGALAPQGVPLQCGDNKLTEAFNQTSTTNTNYGAIDADTTQDAYDRYVRSPYD</sequence>
<reference evidence="9" key="1">
    <citation type="submission" date="2017-02" db="UniProtKB">
        <authorList>
            <consortium name="WormBaseParasite"/>
        </authorList>
    </citation>
    <scope>IDENTIFICATION</scope>
</reference>
<dbReference type="Pfam" id="PF12832">
    <property type="entry name" value="MFS_1_like"/>
    <property type="match status" value="1"/>
</dbReference>
<feature type="transmembrane region" description="Helical" evidence="6">
    <location>
        <begin position="445"/>
        <end position="466"/>
    </location>
</feature>
<dbReference type="STRING" id="451379.A0A0N5ATI8"/>
<evidence type="ECO:0000256" key="4">
    <source>
        <dbReference type="ARBA" id="ARBA00022989"/>
    </source>
</evidence>
<evidence type="ECO:0000256" key="2">
    <source>
        <dbReference type="ARBA" id="ARBA00005241"/>
    </source>
</evidence>
<dbReference type="PANTHER" id="PTHR16172:SF2">
    <property type="entry name" value="MAJOR FACILITATOR SUPERFAMILY DOMAIN-CONTAINING PROTEIN 6"/>
    <property type="match status" value="1"/>
</dbReference>
<evidence type="ECO:0000313" key="9">
    <source>
        <dbReference type="WBParaSite" id="SMUV_0000814601-mRNA-1"/>
    </source>
</evidence>
<dbReference type="WBParaSite" id="SMUV_0000814601-mRNA-1">
    <property type="protein sequence ID" value="SMUV_0000814601-mRNA-1"/>
    <property type="gene ID" value="SMUV_0000814601"/>
</dbReference>
<evidence type="ECO:0000256" key="6">
    <source>
        <dbReference type="SAM" id="Phobius"/>
    </source>
</evidence>
<dbReference type="GO" id="GO:0022857">
    <property type="term" value="F:transmembrane transporter activity"/>
    <property type="evidence" value="ECO:0007669"/>
    <property type="project" value="InterPro"/>
</dbReference>
<accession>A0A0N5ATI8</accession>
<dbReference type="Proteomes" id="UP000046393">
    <property type="component" value="Unplaced"/>
</dbReference>
<dbReference type="InterPro" id="IPR024989">
    <property type="entry name" value="MFS_assoc_dom"/>
</dbReference>
<dbReference type="InterPro" id="IPR020846">
    <property type="entry name" value="MFS_dom"/>
</dbReference>
<feature type="transmembrane region" description="Helical" evidence="6">
    <location>
        <begin position="415"/>
        <end position="439"/>
    </location>
</feature>
<feature type="transmembrane region" description="Helical" evidence="6">
    <location>
        <begin position="322"/>
        <end position="342"/>
    </location>
</feature>
<evidence type="ECO:0000256" key="1">
    <source>
        <dbReference type="ARBA" id="ARBA00004141"/>
    </source>
</evidence>
<dbReference type="InterPro" id="IPR051717">
    <property type="entry name" value="MFS_MFSD6"/>
</dbReference>
<dbReference type="AlphaFoldDB" id="A0A0N5ATI8"/>
<dbReference type="PANTHER" id="PTHR16172">
    <property type="entry name" value="MAJOR FACILITATOR SUPERFAMILY DOMAIN-CONTAINING PROTEIN 6-LIKE"/>
    <property type="match status" value="1"/>
</dbReference>